<reference evidence="3 4" key="1">
    <citation type="submission" date="2016-03" db="EMBL/GenBank/DDBJ databases">
        <title>Draft Genome Assembly of Pseudomonas putida strain CBF10-2.</title>
        <authorList>
            <person name="Iyer R.S."/>
            <person name="Damania A."/>
        </authorList>
    </citation>
    <scope>NUCLEOTIDE SEQUENCE [LARGE SCALE GENOMIC DNA]</scope>
    <source>
        <strain evidence="3 4">CBF10-2</strain>
    </source>
</reference>
<evidence type="ECO:0000256" key="1">
    <source>
        <dbReference type="SAM" id="Phobius"/>
    </source>
</evidence>
<dbReference type="PANTHER" id="PTHR34219:SF8">
    <property type="entry name" value="PEPSY DOMAIN-CONTAINING PROTEIN"/>
    <property type="match status" value="1"/>
</dbReference>
<feature type="transmembrane region" description="Helical" evidence="1">
    <location>
        <begin position="145"/>
        <end position="168"/>
    </location>
</feature>
<keyword evidence="1" id="KW-0812">Transmembrane</keyword>
<keyword evidence="1" id="KW-0472">Membrane</keyword>
<dbReference type="PANTHER" id="PTHR34219">
    <property type="entry name" value="IRON-REGULATED INNER MEMBRANE PROTEIN-RELATED"/>
    <property type="match status" value="1"/>
</dbReference>
<dbReference type="InterPro" id="IPR025711">
    <property type="entry name" value="PepSY"/>
</dbReference>
<dbReference type="AlphaFoldDB" id="A0A177SA25"/>
<dbReference type="EMBL" id="LUCV01000053">
    <property type="protein sequence ID" value="OAI84621.1"/>
    <property type="molecule type" value="Genomic_DNA"/>
</dbReference>
<proteinExistence type="predicted"/>
<gene>
    <name evidence="3" type="ORF">AYO28_26650</name>
</gene>
<evidence type="ECO:0000313" key="4">
    <source>
        <dbReference type="Proteomes" id="UP000077752"/>
    </source>
</evidence>
<dbReference type="Pfam" id="PF03929">
    <property type="entry name" value="PepSY_TM"/>
    <property type="match status" value="1"/>
</dbReference>
<dbReference type="Proteomes" id="UP000077752">
    <property type="component" value="Unassembled WGS sequence"/>
</dbReference>
<feature type="domain" description="PepSY" evidence="2">
    <location>
        <begin position="61"/>
        <end position="117"/>
    </location>
</feature>
<feature type="transmembrane region" description="Helical" evidence="1">
    <location>
        <begin position="340"/>
        <end position="364"/>
    </location>
</feature>
<comment type="caution">
    <text evidence="3">The sequence shown here is derived from an EMBL/GenBank/DDBJ whole genome shotgun (WGS) entry which is preliminary data.</text>
</comment>
<accession>A0A177SA25</accession>
<dbReference type="Pfam" id="PF03413">
    <property type="entry name" value="PepSY"/>
    <property type="match status" value="1"/>
</dbReference>
<name>A0A177SA25_PSEPU</name>
<dbReference type="InterPro" id="IPR005625">
    <property type="entry name" value="PepSY-ass_TM"/>
</dbReference>
<protein>
    <submittedName>
        <fullName evidence="3">Peptidase</fullName>
    </submittedName>
</protein>
<dbReference type="RefSeq" id="WP_064304816.1">
    <property type="nucleotide sequence ID" value="NZ_LUCV01000053.1"/>
</dbReference>
<evidence type="ECO:0000313" key="3">
    <source>
        <dbReference type="EMBL" id="OAI84621.1"/>
    </source>
</evidence>
<feature type="transmembrane region" description="Helical" evidence="1">
    <location>
        <begin position="197"/>
        <end position="217"/>
    </location>
</feature>
<organism evidence="3 4">
    <name type="scientific">Pseudomonas putida</name>
    <name type="common">Arthrobacter siderocapsulatus</name>
    <dbReference type="NCBI Taxonomy" id="303"/>
    <lineage>
        <taxon>Bacteria</taxon>
        <taxon>Pseudomonadati</taxon>
        <taxon>Pseudomonadota</taxon>
        <taxon>Gammaproteobacteria</taxon>
        <taxon>Pseudomonadales</taxon>
        <taxon>Pseudomonadaceae</taxon>
        <taxon>Pseudomonas</taxon>
    </lineage>
</organism>
<evidence type="ECO:0000259" key="2">
    <source>
        <dbReference type="Pfam" id="PF03413"/>
    </source>
</evidence>
<feature type="transmembrane region" description="Helical" evidence="1">
    <location>
        <begin position="12"/>
        <end position="37"/>
    </location>
</feature>
<sequence>MSKKSRSKLWFLVHSWLALPIWFFVLIVCVTGTLAVVSKEIMWLAYPEMRATAPSEDARRLSFEEIKDHLAQKHPEAIIAALYQPDGDYFALNATISLPGGRTSMAYVNPYSGEIQGFAPSFDFRRFTRALHGWWLIPATNGHSWGWYLVSFLGLPLLGSLVTGLVVYKRFWKGFFNPVLRLRHGARIFWGDLHRLSGIWSIWFIATISITGTWFLVQALLEDNQVSISSYSPATLVMAHNSVPLTADGEPPPMISLDRAVAIAREKIPSLDTSNIIMPSNTYGTLQVGGRSWYPLIPQLVDIHPYTGEIAASRLLSDRSGVELLTESMRPLHTGDFGGFWIKAIWAFFGLVLSLMVLSGLLIWTKRTALATAAALKREAREERKPRPVNTVENSL</sequence>
<keyword evidence="1" id="KW-1133">Transmembrane helix</keyword>